<dbReference type="InterPro" id="IPR050707">
    <property type="entry name" value="HTH_MetabolicPath_Reg"/>
</dbReference>
<protein>
    <submittedName>
        <fullName evidence="6">IclR family transcriptional regulator</fullName>
    </submittedName>
</protein>
<keyword evidence="2" id="KW-0238">DNA-binding</keyword>
<reference evidence="6 7" key="1">
    <citation type="submission" date="2018-04" db="EMBL/GenBank/DDBJ databases">
        <title>Genomic Encyclopedia of Archaeal and Bacterial Type Strains, Phase II (KMG-II): from individual species to whole genera.</title>
        <authorList>
            <person name="Goeker M."/>
        </authorList>
    </citation>
    <scope>NUCLEOTIDE SEQUENCE [LARGE SCALE GENOMIC DNA]</scope>
    <source>
        <strain evidence="6 7">DSM 23382</strain>
    </source>
</reference>
<dbReference type="InterPro" id="IPR029016">
    <property type="entry name" value="GAF-like_dom_sf"/>
</dbReference>
<dbReference type="InterPro" id="IPR005471">
    <property type="entry name" value="Tscrpt_reg_IclR_N"/>
</dbReference>
<accession>A0A2T5V7Y7</accession>
<dbReference type="Gene3D" id="3.30.450.40">
    <property type="match status" value="1"/>
</dbReference>
<dbReference type="GO" id="GO:0003677">
    <property type="term" value="F:DNA binding"/>
    <property type="evidence" value="ECO:0007669"/>
    <property type="project" value="UniProtKB-KW"/>
</dbReference>
<proteinExistence type="predicted"/>
<dbReference type="InterPro" id="IPR036388">
    <property type="entry name" value="WH-like_DNA-bd_sf"/>
</dbReference>
<dbReference type="PANTHER" id="PTHR30136:SF35">
    <property type="entry name" value="HTH-TYPE TRANSCRIPTIONAL REGULATOR RV1719"/>
    <property type="match status" value="1"/>
</dbReference>
<dbReference type="SUPFAM" id="SSF46785">
    <property type="entry name" value="Winged helix' DNA-binding domain"/>
    <property type="match status" value="1"/>
</dbReference>
<dbReference type="SMART" id="SM00346">
    <property type="entry name" value="HTH_ICLR"/>
    <property type="match status" value="1"/>
</dbReference>
<organism evidence="6 7">
    <name type="scientific">Breoghania corrubedonensis</name>
    <dbReference type="NCBI Taxonomy" id="665038"/>
    <lineage>
        <taxon>Bacteria</taxon>
        <taxon>Pseudomonadati</taxon>
        <taxon>Pseudomonadota</taxon>
        <taxon>Alphaproteobacteria</taxon>
        <taxon>Hyphomicrobiales</taxon>
        <taxon>Stappiaceae</taxon>
        <taxon>Breoghania</taxon>
    </lineage>
</organism>
<dbReference type="InterPro" id="IPR014757">
    <property type="entry name" value="Tscrpt_reg_IclR_C"/>
</dbReference>
<dbReference type="Proteomes" id="UP000244081">
    <property type="component" value="Unassembled WGS sequence"/>
</dbReference>
<gene>
    <name evidence="6" type="ORF">C8N35_106233</name>
</gene>
<dbReference type="Pfam" id="PF09339">
    <property type="entry name" value="HTH_IclR"/>
    <property type="match status" value="1"/>
</dbReference>
<dbReference type="Pfam" id="PF01614">
    <property type="entry name" value="IclR_C"/>
    <property type="match status" value="1"/>
</dbReference>
<dbReference type="GO" id="GO:0045892">
    <property type="term" value="P:negative regulation of DNA-templated transcription"/>
    <property type="evidence" value="ECO:0007669"/>
    <property type="project" value="TreeGrafter"/>
</dbReference>
<dbReference type="AlphaFoldDB" id="A0A2T5V7Y7"/>
<evidence type="ECO:0000313" key="7">
    <source>
        <dbReference type="Proteomes" id="UP000244081"/>
    </source>
</evidence>
<keyword evidence="7" id="KW-1185">Reference proteome</keyword>
<comment type="caution">
    <text evidence="6">The sequence shown here is derived from an EMBL/GenBank/DDBJ whole genome shotgun (WGS) entry which is preliminary data.</text>
</comment>
<dbReference type="OrthoDB" id="6057486at2"/>
<dbReference type="PROSITE" id="PS51077">
    <property type="entry name" value="HTH_ICLR"/>
    <property type="match status" value="1"/>
</dbReference>
<evidence type="ECO:0000256" key="3">
    <source>
        <dbReference type="ARBA" id="ARBA00023163"/>
    </source>
</evidence>
<feature type="domain" description="HTH iclR-type" evidence="4">
    <location>
        <begin position="39"/>
        <end position="101"/>
    </location>
</feature>
<dbReference type="SUPFAM" id="SSF55781">
    <property type="entry name" value="GAF domain-like"/>
    <property type="match status" value="1"/>
</dbReference>
<keyword evidence="3" id="KW-0804">Transcription</keyword>
<evidence type="ECO:0000256" key="1">
    <source>
        <dbReference type="ARBA" id="ARBA00023015"/>
    </source>
</evidence>
<keyword evidence="1" id="KW-0805">Transcription regulation</keyword>
<evidence type="ECO:0000259" key="4">
    <source>
        <dbReference type="PROSITE" id="PS51077"/>
    </source>
</evidence>
<dbReference type="Gene3D" id="1.10.10.10">
    <property type="entry name" value="Winged helix-like DNA-binding domain superfamily/Winged helix DNA-binding domain"/>
    <property type="match status" value="1"/>
</dbReference>
<sequence length="283" mass="30735">MQVNGPSDCFGGEVGANSVQPDRGLRAGDTANSSDPLFVQSIARAIQVLSSFHQTDKPLTLAEIGVACGLGKSAVQRVVFTLRELGYIERDPTDRGYVPGIRILDHALDYLRLNPLIERASPVLLELRRNVRERVDLSLLDDLRLVYASRLQSKRETFYATLVGHSVPVFCTSGGRAIMASMSDGEVEDIIERSDCRPYTAKTLTAPQDIRAEVRKARANGYALALEQIQAGEIAIGVAISGSDGRPQAAIHVAGSLAEWDPETFCARFAPLATEAARAISWR</sequence>
<dbReference type="InterPro" id="IPR036390">
    <property type="entry name" value="WH_DNA-bd_sf"/>
</dbReference>
<evidence type="ECO:0000256" key="2">
    <source>
        <dbReference type="ARBA" id="ARBA00023125"/>
    </source>
</evidence>
<dbReference type="PROSITE" id="PS51078">
    <property type="entry name" value="ICLR_ED"/>
    <property type="match status" value="1"/>
</dbReference>
<feature type="domain" description="IclR-ED" evidence="5">
    <location>
        <begin position="102"/>
        <end position="283"/>
    </location>
</feature>
<evidence type="ECO:0000313" key="6">
    <source>
        <dbReference type="EMBL" id="PTW59848.1"/>
    </source>
</evidence>
<name>A0A2T5V7Y7_9HYPH</name>
<dbReference type="GO" id="GO:0003700">
    <property type="term" value="F:DNA-binding transcription factor activity"/>
    <property type="evidence" value="ECO:0007669"/>
    <property type="project" value="TreeGrafter"/>
</dbReference>
<dbReference type="EMBL" id="QAYG01000006">
    <property type="protein sequence ID" value="PTW59848.1"/>
    <property type="molecule type" value="Genomic_DNA"/>
</dbReference>
<evidence type="ECO:0000259" key="5">
    <source>
        <dbReference type="PROSITE" id="PS51078"/>
    </source>
</evidence>
<dbReference type="PANTHER" id="PTHR30136">
    <property type="entry name" value="HELIX-TURN-HELIX TRANSCRIPTIONAL REGULATOR, ICLR FAMILY"/>
    <property type="match status" value="1"/>
</dbReference>